<organism evidence="2 3">
    <name type="scientific">Microlunatus ginsengisoli</name>
    <dbReference type="NCBI Taxonomy" id="363863"/>
    <lineage>
        <taxon>Bacteria</taxon>
        <taxon>Bacillati</taxon>
        <taxon>Actinomycetota</taxon>
        <taxon>Actinomycetes</taxon>
        <taxon>Propionibacteriales</taxon>
        <taxon>Propionibacteriaceae</taxon>
        <taxon>Microlunatus</taxon>
    </lineage>
</organism>
<keyword evidence="1" id="KW-0472">Membrane</keyword>
<dbReference type="Proteomes" id="UP001501490">
    <property type="component" value="Unassembled WGS sequence"/>
</dbReference>
<feature type="transmembrane region" description="Helical" evidence="1">
    <location>
        <begin position="92"/>
        <end position="109"/>
    </location>
</feature>
<keyword evidence="3" id="KW-1185">Reference proteome</keyword>
<feature type="transmembrane region" description="Helical" evidence="1">
    <location>
        <begin position="66"/>
        <end position="85"/>
    </location>
</feature>
<evidence type="ECO:0000313" key="2">
    <source>
        <dbReference type="EMBL" id="GAA3637347.1"/>
    </source>
</evidence>
<proteinExistence type="predicted"/>
<evidence type="ECO:0008006" key="4">
    <source>
        <dbReference type="Google" id="ProtNLM"/>
    </source>
</evidence>
<keyword evidence="1" id="KW-1133">Transmembrane helix</keyword>
<accession>A0ABP7AQ91</accession>
<dbReference type="Pfam" id="PF14029">
    <property type="entry name" value="DUF4244"/>
    <property type="match status" value="1"/>
</dbReference>
<reference evidence="3" key="1">
    <citation type="journal article" date="2019" name="Int. J. Syst. Evol. Microbiol.">
        <title>The Global Catalogue of Microorganisms (GCM) 10K type strain sequencing project: providing services to taxonomists for standard genome sequencing and annotation.</title>
        <authorList>
            <consortium name="The Broad Institute Genomics Platform"/>
            <consortium name="The Broad Institute Genome Sequencing Center for Infectious Disease"/>
            <person name="Wu L."/>
            <person name="Ma J."/>
        </authorList>
    </citation>
    <scope>NUCLEOTIDE SEQUENCE [LARGE SCALE GENOMIC DNA]</scope>
    <source>
        <strain evidence="3">JCM 16929</strain>
    </source>
</reference>
<protein>
    <recommendedName>
        <fullName evidence="4">DUF4244 domain-containing protein</fullName>
    </recommendedName>
</protein>
<keyword evidence="1" id="KW-0812">Transmembrane</keyword>
<gene>
    <name evidence="2" type="ORF">GCM10022236_44830</name>
</gene>
<name>A0ABP7AQ91_9ACTN</name>
<comment type="caution">
    <text evidence="2">The sequence shown here is derived from an EMBL/GenBank/DDBJ whole genome shotgun (WGS) entry which is preliminary data.</text>
</comment>
<evidence type="ECO:0000256" key="1">
    <source>
        <dbReference type="SAM" id="Phobius"/>
    </source>
</evidence>
<dbReference type="RefSeq" id="WP_344808786.1">
    <property type="nucleotide sequence ID" value="NZ_BAABAB010000044.1"/>
</dbReference>
<sequence length="111" mass="11404">MINNLDCSGAEVVDITDRFQLDAGPFDLDAGHLDPGDLDLGVVPSPVGATGLARRLGDRGMVTAEWAVGVVVAVSLAGLLLLFVVKGPAKDLITGIILKIINAVSAWGLKG</sequence>
<dbReference type="EMBL" id="BAABAB010000044">
    <property type="protein sequence ID" value="GAA3637347.1"/>
    <property type="molecule type" value="Genomic_DNA"/>
</dbReference>
<dbReference type="InterPro" id="IPR025338">
    <property type="entry name" value="DUF4244"/>
</dbReference>
<evidence type="ECO:0000313" key="3">
    <source>
        <dbReference type="Proteomes" id="UP001501490"/>
    </source>
</evidence>